<proteinExistence type="predicted"/>
<evidence type="ECO:0000313" key="2">
    <source>
        <dbReference type="WBParaSite" id="ES5_v2.g9711.t1"/>
    </source>
</evidence>
<organism evidence="1 2">
    <name type="scientific">Panagrolaimus sp. ES5</name>
    <dbReference type="NCBI Taxonomy" id="591445"/>
    <lineage>
        <taxon>Eukaryota</taxon>
        <taxon>Metazoa</taxon>
        <taxon>Ecdysozoa</taxon>
        <taxon>Nematoda</taxon>
        <taxon>Chromadorea</taxon>
        <taxon>Rhabditida</taxon>
        <taxon>Tylenchina</taxon>
        <taxon>Panagrolaimomorpha</taxon>
        <taxon>Panagrolaimoidea</taxon>
        <taxon>Panagrolaimidae</taxon>
        <taxon>Panagrolaimus</taxon>
    </lineage>
</organism>
<dbReference type="WBParaSite" id="ES5_v2.g9711.t1">
    <property type="protein sequence ID" value="ES5_v2.g9711.t1"/>
    <property type="gene ID" value="ES5_v2.g9711"/>
</dbReference>
<sequence>MVEPKQEVLETPVLENPYYNHEHNNDDEEEDVVVDDVVDDSNNGYEQEGEIEEVYDDEEHSNLNNPRSQRSLSHLTEQFIKYLQSKPAGLVDLNLCAEELKVTQKRRIYDITNVLEGIGLISKKNKNIIHWKGGQLRKPGGGIELKPGEGEKMYKLKSELTELEREERLLDTHIKWLKQCATNLAEESDNYKYSYLTLNDVTTIFPENQTIILQAPKGTKLVVPNVTHDGTYKLQAVGVAGPIAASAIQHGGMHFFQDPVSGAEIEMMIEPKSIELEPPPHTDYYLVSGKESEVPLLHELYR</sequence>
<protein>
    <submittedName>
        <fullName evidence="2">E2F/DP family winged-helix DNA-binding domain-containing protein</fullName>
    </submittedName>
</protein>
<accession>A0AC34GXS5</accession>
<evidence type="ECO:0000313" key="1">
    <source>
        <dbReference type="Proteomes" id="UP000887579"/>
    </source>
</evidence>
<name>A0AC34GXS5_9BILA</name>
<reference evidence="2" key="1">
    <citation type="submission" date="2022-11" db="UniProtKB">
        <authorList>
            <consortium name="WormBaseParasite"/>
        </authorList>
    </citation>
    <scope>IDENTIFICATION</scope>
</reference>
<dbReference type="Proteomes" id="UP000887579">
    <property type="component" value="Unplaced"/>
</dbReference>